<accession>A0A6G9Z8B0</accession>
<name>A0A6G9Z8B0_9NOCA</name>
<dbReference type="AlphaFoldDB" id="A0A6G9Z8B0"/>
<sequence>MSAGLAALVRAELARRALSTPTVLNVGTRAVTFITGGAGTDFRPVRFFPHPFPDAQAIRTVTGSPIVLPGPADEVHVWLDPPTGTLRPEFRTVEAVTCSAAAQLRSEALWP</sequence>
<evidence type="ECO:0000313" key="1">
    <source>
        <dbReference type="EMBL" id="QIS21243.1"/>
    </source>
</evidence>
<dbReference type="EMBL" id="CP046173">
    <property type="protein sequence ID" value="QIS21243.1"/>
    <property type="molecule type" value="Genomic_DNA"/>
</dbReference>
<evidence type="ECO:0000313" key="2">
    <source>
        <dbReference type="Proteomes" id="UP000500953"/>
    </source>
</evidence>
<reference evidence="1 2" key="1">
    <citation type="journal article" date="2019" name="ACS Chem. Biol.">
        <title>Identification and Mobilization of a Cryptic Antibiotic Biosynthesis Gene Locus from a Human-Pathogenic Nocardia Isolate.</title>
        <authorList>
            <person name="Herisse M."/>
            <person name="Ishida K."/>
            <person name="Porter J.L."/>
            <person name="Howden B."/>
            <person name="Hertweck C."/>
            <person name="Stinear T.P."/>
            <person name="Pidot S.J."/>
        </authorList>
    </citation>
    <scope>NUCLEOTIDE SEQUENCE [LARGE SCALE GENOMIC DNA]</scope>
    <source>
        <strain evidence="1 2">AUSMDU00012715</strain>
    </source>
</reference>
<dbReference type="Proteomes" id="UP000500953">
    <property type="component" value="Chromosome"/>
</dbReference>
<protein>
    <submittedName>
        <fullName evidence="1">Uncharacterized protein</fullName>
    </submittedName>
</protein>
<dbReference type="RefSeq" id="WP_167488541.1">
    <property type="nucleotide sequence ID" value="NZ_CP046173.1"/>
</dbReference>
<proteinExistence type="predicted"/>
<organism evidence="1 2">
    <name type="scientific">Nocardia terpenica</name>
    <dbReference type="NCBI Taxonomy" id="455432"/>
    <lineage>
        <taxon>Bacteria</taxon>
        <taxon>Bacillati</taxon>
        <taxon>Actinomycetota</taxon>
        <taxon>Actinomycetes</taxon>
        <taxon>Mycobacteriales</taxon>
        <taxon>Nocardiaceae</taxon>
        <taxon>Nocardia</taxon>
    </lineage>
</organism>
<gene>
    <name evidence="1" type="ORF">F6W96_25880</name>
</gene>